<keyword evidence="1" id="KW-1133">Transmembrane helix</keyword>
<reference evidence="3" key="1">
    <citation type="submission" date="2019-03" db="EMBL/GenBank/DDBJ databases">
        <title>Long read genome sequence of the mycoparasitic Pythium oligandrum ATCC 38472 isolated from sugarbeet rhizosphere.</title>
        <authorList>
            <person name="Gaulin E."/>
        </authorList>
    </citation>
    <scope>NUCLEOTIDE SEQUENCE</scope>
    <source>
        <strain evidence="3">ATCC 38472_TT</strain>
    </source>
</reference>
<dbReference type="AlphaFoldDB" id="A0A8K1CAP7"/>
<accession>A0A8K1CAP7</accession>
<dbReference type="Pfam" id="PF10660">
    <property type="entry name" value="MitoNEET_N"/>
    <property type="match status" value="1"/>
</dbReference>
<name>A0A8K1CAP7_PYTOL</name>
<organism evidence="3 4">
    <name type="scientific">Pythium oligandrum</name>
    <name type="common">Mycoparasitic fungus</name>
    <dbReference type="NCBI Taxonomy" id="41045"/>
    <lineage>
        <taxon>Eukaryota</taxon>
        <taxon>Sar</taxon>
        <taxon>Stramenopiles</taxon>
        <taxon>Oomycota</taxon>
        <taxon>Peronosporomycetes</taxon>
        <taxon>Pythiales</taxon>
        <taxon>Pythiaceae</taxon>
        <taxon>Pythium</taxon>
    </lineage>
</organism>
<dbReference type="InterPro" id="IPR019610">
    <property type="entry name" value="FeS-contain_mitoNEET_N"/>
</dbReference>
<dbReference type="GO" id="GO:0051537">
    <property type="term" value="F:2 iron, 2 sulfur cluster binding"/>
    <property type="evidence" value="ECO:0007669"/>
    <property type="project" value="InterPro"/>
</dbReference>
<feature type="domain" description="Iron sulphur" evidence="2">
    <location>
        <begin position="1"/>
        <end position="50"/>
    </location>
</feature>
<evidence type="ECO:0000313" key="3">
    <source>
        <dbReference type="EMBL" id="TMW59584.1"/>
    </source>
</evidence>
<protein>
    <recommendedName>
        <fullName evidence="2">Iron sulphur domain-containing protein</fullName>
    </recommendedName>
</protein>
<keyword evidence="4" id="KW-1185">Reference proteome</keyword>
<proteinExistence type="predicted"/>
<dbReference type="EMBL" id="SPLM01000109">
    <property type="protein sequence ID" value="TMW59584.1"/>
    <property type="molecule type" value="Genomic_DNA"/>
</dbReference>
<gene>
    <name evidence="3" type="ORF">Poli38472_004653</name>
</gene>
<comment type="caution">
    <text evidence="3">The sequence shown here is derived from an EMBL/GenBank/DDBJ whole genome shotgun (WGS) entry which is preliminary data.</text>
</comment>
<keyword evidence="1" id="KW-0472">Membrane</keyword>
<evidence type="ECO:0000256" key="1">
    <source>
        <dbReference type="SAM" id="Phobius"/>
    </source>
</evidence>
<evidence type="ECO:0000313" key="4">
    <source>
        <dbReference type="Proteomes" id="UP000794436"/>
    </source>
</evidence>
<sequence>MREVERVLKRDVPRYLKGLPIPRDYAAIQSLTLREWLYLLPLLLVVAGLARISFYFILLLIFLMFLINA</sequence>
<evidence type="ECO:0000259" key="2">
    <source>
        <dbReference type="Pfam" id="PF10660"/>
    </source>
</evidence>
<dbReference type="Proteomes" id="UP000794436">
    <property type="component" value="Unassembled WGS sequence"/>
</dbReference>
<keyword evidence="1" id="KW-0812">Transmembrane</keyword>
<feature type="transmembrane region" description="Helical" evidence="1">
    <location>
        <begin position="36"/>
        <end position="67"/>
    </location>
</feature>